<dbReference type="Proteomes" id="UP000812287">
    <property type="component" value="Unassembled WGS sequence"/>
</dbReference>
<name>A0A9P7VJR4_9AGAR</name>
<evidence type="ECO:0000313" key="2">
    <source>
        <dbReference type="Proteomes" id="UP000812287"/>
    </source>
</evidence>
<reference evidence="1" key="1">
    <citation type="submission" date="2020-11" db="EMBL/GenBank/DDBJ databases">
        <title>Adaptations for nitrogen fixation in a non-lichenized fungal sporocarp promotes dispersal by wood-feeding termites.</title>
        <authorList>
            <consortium name="DOE Joint Genome Institute"/>
            <person name="Koch R.A."/>
            <person name="Yoon G."/>
            <person name="Arayal U."/>
            <person name="Lail K."/>
            <person name="Amirebrahimi M."/>
            <person name="Labutti K."/>
            <person name="Lipzen A."/>
            <person name="Riley R."/>
            <person name="Barry K."/>
            <person name="Henrissat B."/>
            <person name="Grigoriev I.V."/>
            <person name="Herr J.R."/>
            <person name="Aime M.C."/>
        </authorList>
    </citation>
    <scope>NUCLEOTIDE SEQUENCE</scope>
    <source>
        <strain evidence="1">MCA 3950</strain>
    </source>
</reference>
<sequence length="98" mass="11832">MAINRKKWPVLILKDTSLDLIWIKMLNLEAEYMWLDILCLRQEDEPRDDLHVEEWKLDMPMLRCMYNKIQARPKVVIYLSRLGHPLSLKAGNLQYDQY</sequence>
<accession>A0A9P7VJR4</accession>
<dbReference type="RefSeq" id="XP_043035402.1">
    <property type="nucleotide sequence ID" value="XM_043178433.1"/>
</dbReference>
<comment type="caution">
    <text evidence="1">The sequence shown here is derived from an EMBL/GenBank/DDBJ whole genome shotgun (WGS) entry which is preliminary data.</text>
</comment>
<dbReference type="EMBL" id="MU250555">
    <property type="protein sequence ID" value="KAG7441902.1"/>
    <property type="molecule type" value="Genomic_DNA"/>
</dbReference>
<dbReference type="AlphaFoldDB" id="A0A9P7VJR4"/>
<gene>
    <name evidence="1" type="ORF">BT62DRAFT_1041588</name>
</gene>
<protein>
    <recommendedName>
        <fullName evidence="3">Heterokaryon incompatibility domain-containing protein</fullName>
    </recommendedName>
</protein>
<proteinExistence type="predicted"/>
<dbReference type="GeneID" id="66100723"/>
<organism evidence="1 2">
    <name type="scientific">Guyanagaster necrorhizus</name>
    <dbReference type="NCBI Taxonomy" id="856835"/>
    <lineage>
        <taxon>Eukaryota</taxon>
        <taxon>Fungi</taxon>
        <taxon>Dikarya</taxon>
        <taxon>Basidiomycota</taxon>
        <taxon>Agaricomycotina</taxon>
        <taxon>Agaricomycetes</taxon>
        <taxon>Agaricomycetidae</taxon>
        <taxon>Agaricales</taxon>
        <taxon>Marasmiineae</taxon>
        <taxon>Physalacriaceae</taxon>
        <taxon>Guyanagaster</taxon>
    </lineage>
</organism>
<keyword evidence="2" id="KW-1185">Reference proteome</keyword>
<evidence type="ECO:0008006" key="3">
    <source>
        <dbReference type="Google" id="ProtNLM"/>
    </source>
</evidence>
<dbReference type="OrthoDB" id="3057055at2759"/>
<evidence type="ECO:0000313" key="1">
    <source>
        <dbReference type="EMBL" id="KAG7441902.1"/>
    </source>
</evidence>